<dbReference type="Gene3D" id="1.10.10.10">
    <property type="entry name" value="Winged helix-like DNA-binding domain superfamily/Winged helix DNA-binding domain"/>
    <property type="match status" value="1"/>
</dbReference>
<evidence type="ECO:0000259" key="5">
    <source>
        <dbReference type="PROSITE" id="PS50931"/>
    </source>
</evidence>
<evidence type="ECO:0000256" key="1">
    <source>
        <dbReference type="ARBA" id="ARBA00009437"/>
    </source>
</evidence>
<evidence type="ECO:0000256" key="2">
    <source>
        <dbReference type="ARBA" id="ARBA00023015"/>
    </source>
</evidence>
<dbReference type="PANTHER" id="PTHR30346">
    <property type="entry name" value="TRANSCRIPTIONAL DUAL REGULATOR HCAR-RELATED"/>
    <property type="match status" value="1"/>
</dbReference>
<sequence>MAELTLAGLRVVAEVAQRGSFTAAAEALGYTQSAISRQVSATEAAVRTAVFDRRPRGVTLTPTGEVLVRHARRVLSQLAAAELEIAGIRDRVAGRLVVGAFPLAAAHWVPRAIALVRERHPALVVDLREAGSPTQLRWLRAGRIEVALVARGDGLPEYDFTGLTTEALPPSSYGIAVSAGHALAQRVDVDTVDVEDIADEPWVVGSGSEPQFLAWPTLPEPHIAYRVESWQTRLGLVAAGLAIAVIPESAAATVPRGVRWLKVDDPGLRVGREAVVVTHPDRSPGAAEFSRALREVTTKSRS</sequence>
<dbReference type="Pfam" id="PF03466">
    <property type="entry name" value="LysR_substrate"/>
    <property type="match status" value="1"/>
</dbReference>
<reference evidence="6 7" key="1">
    <citation type="submission" date="2020-08" db="EMBL/GenBank/DDBJ databases">
        <title>Sequencing the genomes of 1000 actinobacteria strains.</title>
        <authorList>
            <person name="Klenk H.-P."/>
        </authorList>
    </citation>
    <scope>NUCLEOTIDE SEQUENCE [LARGE SCALE GENOMIC DNA]</scope>
    <source>
        <strain evidence="6 7">DSM 102122</strain>
    </source>
</reference>
<dbReference type="AlphaFoldDB" id="A0A7W9GVX9"/>
<dbReference type="SUPFAM" id="SSF53850">
    <property type="entry name" value="Periplasmic binding protein-like II"/>
    <property type="match status" value="1"/>
</dbReference>
<evidence type="ECO:0000313" key="6">
    <source>
        <dbReference type="EMBL" id="MBB5790794.1"/>
    </source>
</evidence>
<dbReference type="CDD" id="cd05466">
    <property type="entry name" value="PBP2_LTTR_substrate"/>
    <property type="match status" value="1"/>
</dbReference>
<dbReference type="Proteomes" id="UP000542813">
    <property type="component" value="Unassembled WGS sequence"/>
</dbReference>
<dbReference type="InterPro" id="IPR000847">
    <property type="entry name" value="LysR_HTH_N"/>
</dbReference>
<dbReference type="GO" id="GO:0032993">
    <property type="term" value="C:protein-DNA complex"/>
    <property type="evidence" value="ECO:0007669"/>
    <property type="project" value="TreeGrafter"/>
</dbReference>
<dbReference type="InterPro" id="IPR036388">
    <property type="entry name" value="WH-like_DNA-bd_sf"/>
</dbReference>
<dbReference type="Gene3D" id="3.40.190.10">
    <property type="entry name" value="Periplasmic binding protein-like II"/>
    <property type="match status" value="2"/>
</dbReference>
<dbReference type="SUPFAM" id="SSF46785">
    <property type="entry name" value="Winged helix' DNA-binding domain"/>
    <property type="match status" value="1"/>
</dbReference>
<dbReference type="EMBL" id="JACHMM010000001">
    <property type="protein sequence ID" value="MBB5790794.1"/>
    <property type="molecule type" value="Genomic_DNA"/>
</dbReference>
<dbReference type="RefSeq" id="WP_184827102.1">
    <property type="nucleotide sequence ID" value="NZ_JACHMM010000001.1"/>
</dbReference>
<comment type="caution">
    <text evidence="6">The sequence shown here is derived from an EMBL/GenBank/DDBJ whole genome shotgun (WGS) entry which is preliminary data.</text>
</comment>
<dbReference type="FunFam" id="1.10.10.10:FF:000001">
    <property type="entry name" value="LysR family transcriptional regulator"/>
    <property type="match status" value="1"/>
</dbReference>
<feature type="domain" description="HTH lysR-type" evidence="5">
    <location>
        <begin position="4"/>
        <end position="61"/>
    </location>
</feature>
<keyword evidence="3 6" id="KW-0238">DNA-binding</keyword>
<dbReference type="GO" id="GO:0003700">
    <property type="term" value="F:DNA-binding transcription factor activity"/>
    <property type="evidence" value="ECO:0007669"/>
    <property type="project" value="InterPro"/>
</dbReference>
<proteinExistence type="inferred from homology"/>
<dbReference type="PANTHER" id="PTHR30346:SF29">
    <property type="entry name" value="LYSR SUBSTRATE-BINDING"/>
    <property type="match status" value="1"/>
</dbReference>
<keyword evidence="4" id="KW-0804">Transcription</keyword>
<dbReference type="InterPro" id="IPR005119">
    <property type="entry name" value="LysR_subst-bd"/>
</dbReference>
<dbReference type="GO" id="GO:0003677">
    <property type="term" value="F:DNA binding"/>
    <property type="evidence" value="ECO:0007669"/>
    <property type="project" value="UniProtKB-KW"/>
</dbReference>
<protein>
    <submittedName>
        <fullName evidence="6">DNA-binding transcriptional LysR family regulator</fullName>
    </submittedName>
</protein>
<gene>
    <name evidence="6" type="ORF">HD601_005369</name>
</gene>
<comment type="similarity">
    <text evidence="1">Belongs to the LysR transcriptional regulatory family.</text>
</comment>
<name>A0A7W9GVX9_9ACTN</name>
<keyword evidence="7" id="KW-1185">Reference proteome</keyword>
<evidence type="ECO:0000313" key="7">
    <source>
        <dbReference type="Proteomes" id="UP000542813"/>
    </source>
</evidence>
<dbReference type="PROSITE" id="PS50931">
    <property type="entry name" value="HTH_LYSR"/>
    <property type="match status" value="1"/>
</dbReference>
<dbReference type="InterPro" id="IPR036390">
    <property type="entry name" value="WH_DNA-bd_sf"/>
</dbReference>
<evidence type="ECO:0000256" key="3">
    <source>
        <dbReference type="ARBA" id="ARBA00023125"/>
    </source>
</evidence>
<evidence type="ECO:0000256" key="4">
    <source>
        <dbReference type="ARBA" id="ARBA00023163"/>
    </source>
</evidence>
<organism evidence="6 7">
    <name type="scientific">Jiangella mangrovi</name>
    <dbReference type="NCBI Taxonomy" id="1524084"/>
    <lineage>
        <taxon>Bacteria</taxon>
        <taxon>Bacillati</taxon>
        <taxon>Actinomycetota</taxon>
        <taxon>Actinomycetes</taxon>
        <taxon>Jiangellales</taxon>
        <taxon>Jiangellaceae</taxon>
        <taxon>Jiangella</taxon>
    </lineage>
</organism>
<keyword evidence="2" id="KW-0805">Transcription regulation</keyword>
<dbReference type="Pfam" id="PF00126">
    <property type="entry name" value="HTH_1"/>
    <property type="match status" value="1"/>
</dbReference>
<accession>A0A7W9GVX9</accession>